<protein>
    <submittedName>
        <fullName evidence="1">DUF1176 domain-containing protein</fullName>
    </submittedName>
</protein>
<dbReference type="RefSeq" id="WP_299220775.1">
    <property type="nucleotide sequence ID" value="NZ_JBDGHN010000002.1"/>
</dbReference>
<gene>
    <name evidence="1" type="ORF">AAIR29_04445</name>
</gene>
<dbReference type="InterPro" id="IPR009560">
    <property type="entry name" value="DUF1176"/>
</dbReference>
<organism evidence="1 2">
    <name type="scientific">Psychrobacter saeujeotis</name>
    <dbReference type="NCBI Taxonomy" id="3143436"/>
    <lineage>
        <taxon>Bacteria</taxon>
        <taxon>Pseudomonadati</taxon>
        <taxon>Pseudomonadota</taxon>
        <taxon>Gammaproteobacteria</taxon>
        <taxon>Moraxellales</taxon>
        <taxon>Moraxellaceae</taxon>
        <taxon>Psychrobacter</taxon>
    </lineage>
</organism>
<evidence type="ECO:0000313" key="2">
    <source>
        <dbReference type="Proteomes" id="UP001461960"/>
    </source>
</evidence>
<reference evidence="1 2" key="1">
    <citation type="submission" date="2024-05" db="EMBL/GenBank/DDBJ databases">
        <authorList>
            <person name="Kim H.-Y."/>
            <person name="Kim E."/>
            <person name="Cai Y."/>
            <person name="Yang S.-M."/>
            <person name="Lee W."/>
        </authorList>
    </citation>
    <scope>NUCLEOTIDE SEQUENCE [LARGE SCALE GENOMIC DNA]</scope>
    <source>
        <strain evidence="1 2">FBL11</strain>
    </source>
</reference>
<evidence type="ECO:0000313" key="1">
    <source>
        <dbReference type="EMBL" id="MEN2750878.1"/>
    </source>
</evidence>
<dbReference type="EMBL" id="JBDGHN010000002">
    <property type="protein sequence ID" value="MEN2750878.1"/>
    <property type="molecule type" value="Genomic_DNA"/>
</dbReference>
<keyword evidence="2" id="KW-1185">Reference proteome</keyword>
<name>A0ABU9X6Q2_9GAMM</name>
<sequence>MKGLFYKPIQSNRTVGNTGMQYKNNKNKLAWIMGTSWDKAHSSTSLKSIFPMNNIAASTLVAISAIALSSISNAAVELTHQDWQVACDNTRTCRLAGYQAENSDFPISILLMRRAGSDANVIGKIKLGGTKESSTKALLQLGNRHRMSLFIDGKDLGETKPFSTVAGDAELTTTQVSALLEALTKSSKIELVMRNSRWELSDKGATAVMIKADEAQGRVGTPSALVSTNGTSKSNSNVLPPKPAPQLRLIVPNIRATSSRKEKFSMKSSQLSALTKGTIANVETDCPNLTDKSPWRISRLNGSQLLIQHNCWMGAYNAGTGMWVINDKKPYNPVLITTEATDYTNGKISSVQKGRGIGDCLNKIDWIWTGKSFVKSHESSTGLCRMIEAGGAWQLPTYVSEVNTLR</sequence>
<comment type="caution">
    <text evidence="1">The sequence shown here is derived from an EMBL/GenBank/DDBJ whole genome shotgun (WGS) entry which is preliminary data.</text>
</comment>
<proteinExistence type="predicted"/>
<dbReference type="Pfam" id="PF06674">
    <property type="entry name" value="DUF1176"/>
    <property type="match status" value="1"/>
</dbReference>
<dbReference type="Proteomes" id="UP001461960">
    <property type="component" value="Unassembled WGS sequence"/>
</dbReference>
<accession>A0ABU9X6Q2</accession>